<protein>
    <submittedName>
        <fullName evidence="1">Carnitine operon protein CaiE</fullName>
    </submittedName>
</protein>
<dbReference type="AlphaFoldDB" id="A0A380MNP6"/>
<dbReference type="Gene3D" id="2.160.10.10">
    <property type="entry name" value="Hexapeptide repeat proteins"/>
    <property type="match status" value="1"/>
</dbReference>
<dbReference type="InterPro" id="IPR050484">
    <property type="entry name" value="Transf_Hexapept/Carb_Anhydrase"/>
</dbReference>
<dbReference type="InterPro" id="IPR047324">
    <property type="entry name" value="LbH_gamma_CA-like"/>
</dbReference>
<gene>
    <name evidence="1" type="primary">yrdA</name>
    <name evidence="1" type="ORF">NCTC13337_00281</name>
</gene>
<sequence length="122" mass="13041">MIHATHTHPEFTGEGFATTIGDDVIIGHNAVVHGCCIANEVLVGMNATVLDGVVVESQVLIAAGALVPPGKRLVSGWLYAGNPAKPLRELTDKEEAFFRYSASHYVSLADKHRQSTRMASIS</sequence>
<dbReference type="EMBL" id="UHIC01000001">
    <property type="protein sequence ID" value="SUO93523.1"/>
    <property type="molecule type" value="Genomic_DNA"/>
</dbReference>
<keyword evidence="2" id="KW-1185">Reference proteome</keyword>
<dbReference type="CDD" id="cd04645">
    <property type="entry name" value="LbH_gamma_CA_like"/>
    <property type="match status" value="1"/>
</dbReference>
<evidence type="ECO:0000313" key="1">
    <source>
        <dbReference type="EMBL" id="SUO93523.1"/>
    </source>
</evidence>
<dbReference type="InterPro" id="IPR011004">
    <property type="entry name" value="Trimer_LpxA-like_sf"/>
</dbReference>
<name>A0A380MNP6_9GAMM</name>
<organism evidence="1 2">
    <name type="scientific">Suttonella ornithocola</name>
    <dbReference type="NCBI Taxonomy" id="279832"/>
    <lineage>
        <taxon>Bacteria</taxon>
        <taxon>Pseudomonadati</taxon>
        <taxon>Pseudomonadota</taxon>
        <taxon>Gammaproteobacteria</taxon>
        <taxon>Cardiobacteriales</taxon>
        <taxon>Cardiobacteriaceae</taxon>
        <taxon>Suttonella</taxon>
    </lineage>
</organism>
<evidence type="ECO:0000313" key="2">
    <source>
        <dbReference type="Proteomes" id="UP000254601"/>
    </source>
</evidence>
<dbReference type="Proteomes" id="UP000254601">
    <property type="component" value="Unassembled WGS sequence"/>
</dbReference>
<proteinExistence type="predicted"/>
<dbReference type="PANTHER" id="PTHR13061">
    <property type="entry name" value="DYNACTIN SUBUNIT P25"/>
    <property type="match status" value="1"/>
</dbReference>
<dbReference type="SUPFAM" id="SSF51161">
    <property type="entry name" value="Trimeric LpxA-like enzymes"/>
    <property type="match status" value="1"/>
</dbReference>
<reference evidence="1 2" key="1">
    <citation type="submission" date="2018-06" db="EMBL/GenBank/DDBJ databases">
        <authorList>
            <consortium name="Pathogen Informatics"/>
            <person name="Doyle S."/>
        </authorList>
    </citation>
    <scope>NUCLEOTIDE SEQUENCE [LARGE SCALE GENOMIC DNA]</scope>
    <source>
        <strain evidence="1 2">NCTC13337</strain>
    </source>
</reference>
<dbReference type="PANTHER" id="PTHR13061:SF29">
    <property type="entry name" value="GAMMA CARBONIC ANHYDRASE-LIKE 1, MITOCHONDRIAL-RELATED"/>
    <property type="match status" value="1"/>
</dbReference>
<accession>A0A380MNP6</accession>